<dbReference type="PANTHER" id="PTHR42865">
    <property type="entry name" value="PROTON/GLUTAMATE-ASPARTATE SYMPORTER"/>
    <property type="match status" value="1"/>
</dbReference>
<keyword evidence="2" id="KW-0813">Transport</keyword>
<name>A0A3S2WTP6_9PROT</name>
<protein>
    <submittedName>
        <fullName evidence="9">Dicarboxylate/amino acid:cation symporter</fullName>
    </submittedName>
</protein>
<feature type="transmembrane region" description="Helical" evidence="8">
    <location>
        <begin position="385"/>
        <end position="409"/>
    </location>
</feature>
<sequence>MAETCRSLPQLTAHLGTLIRQRLWLQVLVGMFLGVAVGILIGPTSGYVSAEISGLAGNWISLPGRLFLISIQFVVVPLVVASVIRGIAAGEGGEGLGVLGSRTVIFFLTTTVLAVGIGILVATVIQPGKYLDGVAMQNAMQTDAAEAAALAGAAPVDAPKVNEIPDIIVGLFPKDPLSTFVSGNMLQIVIAAAIIGVALTMTPGDQRKPLLDLLASVQAACMVIVGWVMRFAPLAVFGLLAHITSRVGLSALIGTSVYVATVLIGLLLLLLSYLAIAWFLAGRTPRRFLGATKDVMLLAFSTSSSASVMPLSLSTTEEKLGVRPAVARFVIPLGTTINMGGTALYQGVATLFLAQVFGIELGVSGILLVTAMATGAAIGSPGTPGVGIVVLATILTSVGIPPSGIAIILGVDRLLDMCRTVVNVTGDMTACVTIDHLLLKSAGVEEPHLGKVATPAMHAPESSGTTAPPDPSNPSRPG</sequence>
<evidence type="ECO:0000256" key="3">
    <source>
        <dbReference type="ARBA" id="ARBA00022475"/>
    </source>
</evidence>
<evidence type="ECO:0000256" key="5">
    <source>
        <dbReference type="ARBA" id="ARBA00022989"/>
    </source>
</evidence>
<evidence type="ECO:0000313" key="10">
    <source>
        <dbReference type="Proteomes" id="UP000287447"/>
    </source>
</evidence>
<gene>
    <name evidence="9" type="ORF">EOI86_02840</name>
</gene>
<keyword evidence="6 8" id="KW-0472">Membrane</keyword>
<dbReference type="GO" id="GO:0015293">
    <property type="term" value="F:symporter activity"/>
    <property type="evidence" value="ECO:0007669"/>
    <property type="project" value="UniProtKB-KW"/>
</dbReference>
<feature type="transmembrane region" description="Helical" evidence="8">
    <location>
        <begin position="62"/>
        <end position="84"/>
    </location>
</feature>
<evidence type="ECO:0000256" key="1">
    <source>
        <dbReference type="ARBA" id="ARBA00004651"/>
    </source>
</evidence>
<feature type="transmembrane region" description="Helical" evidence="8">
    <location>
        <begin position="23"/>
        <end position="42"/>
    </location>
</feature>
<evidence type="ECO:0000313" key="9">
    <source>
        <dbReference type="EMBL" id="RVU38249.1"/>
    </source>
</evidence>
<keyword evidence="3" id="KW-1003">Cell membrane</keyword>
<dbReference type="PANTHER" id="PTHR42865:SF7">
    <property type="entry name" value="PROTON_GLUTAMATE-ASPARTATE SYMPORTER"/>
    <property type="match status" value="1"/>
</dbReference>
<feature type="transmembrane region" description="Helical" evidence="8">
    <location>
        <begin position="180"/>
        <end position="201"/>
    </location>
</feature>
<evidence type="ECO:0000256" key="4">
    <source>
        <dbReference type="ARBA" id="ARBA00022692"/>
    </source>
</evidence>
<dbReference type="PRINTS" id="PR00173">
    <property type="entry name" value="EDTRNSPORT"/>
</dbReference>
<evidence type="ECO:0000256" key="2">
    <source>
        <dbReference type="ARBA" id="ARBA00022448"/>
    </source>
</evidence>
<dbReference type="RefSeq" id="WP_127763621.1">
    <property type="nucleotide sequence ID" value="NZ_SADE01000001.1"/>
</dbReference>
<dbReference type="EMBL" id="SADE01000001">
    <property type="protein sequence ID" value="RVU38249.1"/>
    <property type="molecule type" value="Genomic_DNA"/>
</dbReference>
<evidence type="ECO:0000256" key="7">
    <source>
        <dbReference type="SAM" id="MobiDB-lite"/>
    </source>
</evidence>
<dbReference type="Gene3D" id="1.10.3860.10">
    <property type="entry name" value="Sodium:dicarboxylate symporter"/>
    <property type="match status" value="1"/>
</dbReference>
<accession>A0A3S2WTP6</accession>
<feature type="transmembrane region" description="Helical" evidence="8">
    <location>
        <begin position="257"/>
        <end position="282"/>
    </location>
</feature>
<keyword evidence="4 8" id="KW-0812">Transmembrane</keyword>
<comment type="caution">
    <text evidence="9">The sequence shown here is derived from an EMBL/GenBank/DDBJ whole genome shotgun (WGS) entry which is preliminary data.</text>
</comment>
<feature type="transmembrane region" description="Helical" evidence="8">
    <location>
        <begin position="104"/>
        <end position="125"/>
    </location>
</feature>
<evidence type="ECO:0000256" key="6">
    <source>
        <dbReference type="ARBA" id="ARBA00023136"/>
    </source>
</evidence>
<dbReference type="InterPro" id="IPR001991">
    <property type="entry name" value="Na-dicarboxylate_symporter"/>
</dbReference>
<reference evidence="10" key="1">
    <citation type="submission" date="2019-01" db="EMBL/GenBank/DDBJ databases">
        <title>Gri0909 isolated from a small marine red alga.</title>
        <authorList>
            <person name="Kim J."/>
            <person name="Jeong S.E."/>
            <person name="Jeon C.O."/>
        </authorList>
    </citation>
    <scope>NUCLEOTIDE SEQUENCE [LARGE SCALE GENOMIC DNA]</scope>
    <source>
        <strain evidence="10">Gri0909</strain>
    </source>
</reference>
<feature type="transmembrane region" description="Helical" evidence="8">
    <location>
        <begin position="357"/>
        <end position="379"/>
    </location>
</feature>
<organism evidence="9 10">
    <name type="scientific">Hwanghaeella grinnelliae</name>
    <dbReference type="NCBI Taxonomy" id="2500179"/>
    <lineage>
        <taxon>Bacteria</taxon>
        <taxon>Pseudomonadati</taxon>
        <taxon>Pseudomonadota</taxon>
        <taxon>Alphaproteobacteria</taxon>
        <taxon>Rhodospirillales</taxon>
        <taxon>Rhodospirillaceae</taxon>
        <taxon>Hwanghaeella</taxon>
    </lineage>
</organism>
<dbReference type="OrthoDB" id="9766690at2"/>
<dbReference type="SUPFAM" id="SSF118215">
    <property type="entry name" value="Proton glutamate symport protein"/>
    <property type="match status" value="1"/>
</dbReference>
<feature type="transmembrane region" description="Helical" evidence="8">
    <location>
        <begin position="325"/>
        <end position="345"/>
    </location>
</feature>
<keyword evidence="5 8" id="KW-1133">Transmembrane helix</keyword>
<feature type="region of interest" description="Disordered" evidence="7">
    <location>
        <begin position="454"/>
        <end position="478"/>
    </location>
</feature>
<dbReference type="Pfam" id="PF00375">
    <property type="entry name" value="SDF"/>
    <property type="match status" value="1"/>
</dbReference>
<feature type="transmembrane region" description="Helical" evidence="8">
    <location>
        <begin position="213"/>
        <end position="237"/>
    </location>
</feature>
<dbReference type="Proteomes" id="UP000287447">
    <property type="component" value="Unassembled WGS sequence"/>
</dbReference>
<dbReference type="InterPro" id="IPR036458">
    <property type="entry name" value="Na:dicarbo_symporter_sf"/>
</dbReference>
<dbReference type="GO" id="GO:0005886">
    <property type="term" value="C:plasma membrane"/>
    <property type="evidence" value="ECO:0007669"/>
    <property type="project" value="UniProtKB-SubCell"/>
</dbReference>
<dbReference type="AlphaFoldDB" id="A0A3S2WTP6"/>
<proteinExistence type="predicted"/>
<dbReference type="GO" id="GO:0006835">
    <property type="term" value="P:dicarboxylic acid transport"/>
    <property type="evidence" value="ECO:0007669"/>
    <property type="project" value="TreeGrafter"/>
</dbReference>
<evidence type="ECO:0000256" key="8">
    <source>
        <dbReference type="SAM" id="Phobius"/>
    </source>
</evidence>
<comment type="subcellular location">
    <subcellularLocation>
        <location evidence="1">Cell membrane</location>
        <topology evidence="1">Multi-pass membrane protein</topology>
    </subcellularLocation>
</comment>
<feature type="transmembrane region" description="Helical" evidence="8">
    <location>
        <begin position="294"/>
        <end position="313"/>
    </location>
</feature>
<keyword evidence="10" id="KW-1185">Reference proteome</keyword>
<feature type="compositionally biased region" description="Pro residues" evidence="7">
    <location>
        <begin position="468"/>
        <end position="478"/>
    </location>
</feature>